<protein>
    <submittedName>
        <fullName evidence="1">Uncharacterized protein</fullName>
    </submittedName>
</protein>
<gene>
    <name evidence="1" type="ORF">DW040_02630</name>
</gene>
<evidence type="ECO:0000313" key="1">
    <source>
        <dbReference type="EMBL" id="RHK98218.1"/>
    </source>
</evidence>
<organism evidence="1 2">
    <name type="scientific">Blautia obeum</name>
    <dbReference type="NCBI Taxonomy" id="40520"/>
    <lineage>
        <taxon>Bacteria</taxon>
        <taxon>Bacillati</taxon>
        <taxon>Bacillota</taxon>
        <taxon>Clostridia</taxon>
        <taxon>Lachnospirales</taxon>
        <taxon>Lachnospiraceae</taxon>
        <taxon>Blautia</taxon>
    </lineage>
</organism>
<dbReference type="EMBL" id="QROE01000001">
    <property type="protein sequence ID" value="RHK98218.1"/>
    <property type="molecule type" value="Genomic_DNA"/>
</dbReference>
<dbReference type="Proteomes" id="UP000284267">
    <property type="component" value="Unassembled WGS sequence"/>
</dbReference>
<dbReference type="AlphaFoldDB" id="A0A415HVI8"/>
<evidence type="ECO:0000313" key="2">
    <source>
        <dbReference type="Proteomes" id="UP000284267"/>
    </source>
</evidence>
<dbReference type="RefSeq" id="WP_118367468.1">
    <property type="nucleotide sequence ID" value="NZ_CABJDZ010000001.1"/>
</dbReference>
<reference evidence="1 2" key="1">
    <citation type="submission" date="2018-08" db="EMBL/GenBank/DDBJ databases">
        <title>A genome reference for cultivated species of the human gut microbiota.</title>
        <authorList>
            <person name="Zou Y."/>
            <person name="Xue W."/>
            <person name="Luo G."/>
        </authorList>
    </citation>
    <scope>NUCLEOTIDE SEQUENCE [LARGE SCALE GENOMIC DNA]</scope>
    <source>
        <strain evidence="1 2">AF39-4</strain>
    </source>
</reference>
<accession>A0A415HVI8</accession>
<sequence length="115" mass="13830">MLKFKNITKREDFKKYVEWSKIKIEEIEKPHKNQRMWKISDCFGNVWNVLFTGNVDEYRVSYENEFSADILMQGNMVEIHRAIKNGRNLRADRNLKQFTQVALLVSCYNKFGYLK</sequence>
<proteinExistence type="predicted"/>
<name>A0A415HVI8_9FIRM</name>
<comment type="caution">
    <text evidence="1">The sequence shown here is derived from an EMBL/GenBank/DDBJ whole genome shotgun (WGS) entry which is preliminary data.</text>
</comment>